<feature type="active site" evidence="6">
    <location>
        <position position="405"/>
    </location>
</feature>
<sequence>MSIVLDHHPQARRSAHDEPAIRIFERLMRGFDGFAALRLWNDTVHAPSGGTATFTLVLRDPALLRRLVLGRSPLLLADAYFHGQLDFEGDLYSALTLKDHFQRVSLSWRDKLALLRDAWRLPSRSDASLKPSNTMASRIARSFSHRHSRKSDRAAISFHYDVSNEFYGLWLDEQRVYSCAYFESPNDTLEQAQRNKLEHICRKLRLRPGERLLDIGCGWGALVCWAAKYHGVRAHGITLSREQHAYALQRISDEGLEDRVTVELRDYRDLAGEGVYDKVSSVGMFEHVGLANLPAYLAAVQRVLRPGGLFLNHGITHDEEGWNKTIATEFINRYVFPDGELDCVSKIQLGMERAGFEIHDVEALRPHYALTLRHWVQRLEASREAALREVDEPTYRVWRLYMAACALEFEAGGTGVYQMLASRRGREPQVPLTRRDLYAVDSGKAFGLFVTSAQAAALGTD</sequence>
<dbReference type="GO" id="GO:0032259">
    <property type="term" value="P:methylation"/>
    <property type="evidence" value="ECO:0007669"/>
    <property type="project" value="UniProtKB-KW"/>
</dbReference>
<dbReference type="OrthoDB" id="9782855at2"/>
<dbReference type="InterPro" id="IPR050723">
    <property type="entry name" value="CFA/CMAS"/>
</dbReference>
<comment type="similarity">
    <text evidence="1">Belongs to the CFA/CMAS family.</text>
</comment>
<organism evidence="7 8">
    <name type="scientific">Roseateles saccharophilus</name>
    <name type="common">Pseudomonas saccharophila</name>
    <dbReference type="NCBI Taxonomy" id="304"/>
    <lineage>
        <taxon>Bacteria</taxon>
        <taxon>Pseudomonadati</taxon>
        <taxon>Pseudomonadota</taxon>
        <taxon>Betaproteobacteria</taxon>
        <taxon>Burkholderiales</taxon>
        <taxon>Sphaerotilaceae</taxon>
        <taxon>Roseateles</taxon>
    </lineage>
</organism>
<evidence type="ECO:0000256" key="5">
    <source>
        <dbReference type="ARBA" id="ARBA00023098"/>
    </source>
</evidence>
<protein>
    <submittedName>
        <fullName evidence="7">Cyclopropane-fatty-acyl-phospholipid synthase</fullName>
    </submittedName>
</protein>
<dbReference type="Pfam" id="PF02353">
    <property type="entry name" value="CMAS"/>
    <property type="match status" value="1"/>
</dbReference>
<dbReference type="GO" id="GO:0008610">
    <property type="term" value="P:lipid biosynthetic process"/>
    <property type="evidence" value="ECO:0007669"/>
    <property type="project" value="InterPro"/>
</dbReference>
<keyword evidence="8" id="KW-1185">Reference proteome</keyword>
<evidence type="ECO:0000256" key="6">
    <source>
        <dbReference type="PIRSR" id="PIRSR003085-1"/>
    </source>
</evidence>
<evidence type="ECO:0000256" key="1">
    <source>
        <dbReference type="ARBA" id="ARBA00010815"/>
    </source>
</evidence>
<reference evidence="7 8" key="1">
    <citation type="submission" date="2019-03" db="EMBL/GenBank/DDBJ databases">
        <title>Genomic Encyclopedia of Type Strains, Phase IV (KMG-IV): sequencing the most valuable type-strain genomes for metagenomic binning, comparative biology and taxonomic classification.</title>
        <authorList>
            <person name="Goeker M."/>
        </authorList>
    </citation>
    <scope>NUCLEOTIDE SEQUENCE [LARGE SCALE GENOMIC DNA]</scope>
    <source>
        <strain evidence="7 8">DSM 654</strain>
    </source>
</reference>
<dbReference type="PANTHER" id="PTHR43667:SF1">
    <property type="entry name" value="CYCLOPROPANE-FATTY-ACYL-PHOSPHOLIPID SYNTHASE"/>
    <property type="match status" value="1"/>
</dbReference>
<dbReference type="CDD" id="cd02440">
    <property type="entry name" value="AdoMet_MTases"/>
    <property type="match status" value="1"/>
</dbReference>
<evidence type="ECO:0000313" key="7">
    <source>
        <dbReference type="EMBL" id="TCU94638.1"/>
    </source>
</evidence>
<dbReference type="GO" id="GO:0008168">
    <property type="term" value="F:methyltransferase activity"/>
    <property type="evidence" value="ECO:0007669"/>
    <property type="project" value="UniProtKB-KW"/>
</dbReference>
<keyword evidence="4" id="KW-0949">S-adenosyl-L-methionine</keyword>
<evidence type="ECO:0000313" key="8">
    <source>
        <dbReference type="Proteomes" id="UP000295110"/>
    </source>
</evidence>
<evidence type="ECO:0000256" key="3">
    <source>
        <dbReference type="ARBA" id="ARBA00022679"/>
    </source>
</evidence>
<dbReference type="PIRSF" id="PIRSF003085">
    <property type="entry name" value="CMAS"/>
    <property type="match status" value="1"/>
</dbReference>
<dbReference type="Gene3D" id="3.40.50.150">
    <property type="entry name" value="Vaccinia Virus protein VP39"/>
    <property type="match status" value="1"/>
</dbReference>
<keyword evidence="2" id="KW-0489">Methyltransferase</keyword>
<name>A0A4R3UVJ9_ROSSA</name>
<keyword evidence="5" id="KW-0443">Lipid metabolism</keyword>
<dbReference type="Proteomes" id="UP000295110">
    <property type="component" value="Unassembled WGS sequence"/>
</dbReference>
<proteinExistence type="inferred from homology"/>
<comment type="caution">
    <text evidence="7">The sequence shown here is derived from an EMBL/GenBank/DDBJ whole genome shotgun (WGS) entry which is preliminary data.</text>
</comment>
<dbReference type="InterPro" id="IPR003333">
    <property type="entry name" value="CMAS"/>
</dbReference>
<keyword evidence="3" id="KW-0808">Transferase</keyword>
<evidence type="ECO:0000256" key="4">
    <source>
        <dbReference type="ARBA" id="ARBA00022691"/>
    </source>
</evidence>
<dbReference type="EMBL" id="SMBU01000016">
    <property type="protein sequence ID" value="TCU94638.1"/>
    <property type="molecule type" value="Genomic_DNA"/>
</dbReference>
<dbReference type="PANTHER" id="PTHR43667">
    <property type="entry name" value="CYCLOPROPANE-FATTY-ACYL-PHOSPHOLIPID SYNTHASE"/>
    <property type="match status" value="1"/>
</dbReference>
<dbReference type="InterPro" id="IPR029063">
    <property type="entry name" value="SAM-dependent_MTases_sf"/>
</dbReference>
<evidence type="ECO:0000256" key="2">
    <source>
        <dbReference type="ARBA" id="ARBA00022603"/>
    </source>
</evidence>
<dbReference type="RefSeq" id="WP_132572859.1">
    <property type="nucleotide sequence ID" value="NZ_CBCSGL010000012.1"/>
</dbReference>
<dbReference type="AlphaFoldDB" id="A0A4R3UVJ9"/>
<dbReference type="SUPFAM" id="SSF53335">
    <property type="entry name" value="S-adenosyl-L-methionine-dependent methyltransferases"/>
    <property type="match status" value="1"/>
</dbReference>
<gene>
    <name evidence="7" type="ORF">EV671_101660</name>
</gene>
<accession>A0A4R3UVJ9</accession>